<evidence type="ECO:0000313" key="2">
    <source>
        <dbReference type="EMBL" id="KAL0317164.1"/>
    </source>
</evidence>
<protein>
    <submittedName>
        <fullName evidence="2">AT-hook motif nuclear-localized protein 19</fullName>
    </submittedName>
</protein>
<feature type="compositionally biased region" description="Acidic residues" evidence="1">
    <location>
        <begin position="67"/>
        <end position="76"/>
    </location>
</feature>
<dbReference type="InterPro" id="IPR014476">
    <property type="entry name" value="AHL15-29"/>
</dbReference>
<comment type="caution">
    <text evidence="2">The sequence shown here is derived from an EMBL/GenBank/DDBJ whole genome shotgun (WGS) entry which is preliminary data.</text>
</comment>
<reference evidence="2" key="2">
    <citation type="journal article" date="2024" name="Plant">
        <title>Genomic evolution and insights into agronomic trait innovations of Sesamum species.</title>
        <authorList>
            <person name="Miao H."/>
            <person name="Wang L."/>
            <person name="Qu L."/>
            <person name="Liu H."/>
            <person name="Sun Y."/>
            <person name="Le M."/>
            <person name="Wang Q."/>
            <person name="Wei S."/>
            <person name="Zheng Y."/>
            <person name="Lin W."/>
            <person name="Duan Y."/>
            <person name="Cao H."/>
            <person name="Xiong S."/>
            <person name="Wang X."/>
            <person name="Wei L."/>
            <person name="Li C."/>
            <person name="Ma Q."/>
            <person name="Ju M."/>
            <person name="Zhao R."/>
            <person name="Li G."/>
            <person name="Mu C."/>
            <person name="Tian Q."/>
            <person name="Mei H."/>
            <person name="Zhang T."/>
            <person name="Gao T."/>
            <person name="Zhang H."/>
        </authorList>
    </citation>
    <scope>NUCLEOTIDE SEQUENCE</scope>
    <source>
        <strain evidence="2">G01</strain>
    </source>
</reference>
<reference evidence="2" key="1">
    <citation type="submission" date="2020-06" db="EMBL/GenBank/DDBJ databases">
        <authorList>
            <person name="Li T."/>
            <person name="Hu X."/>
            <person name="Zhang T."/>
            <person name="Song X."/>
            <person name="Zhang H."/>
            <person name="Dai N."/>
            <person name="Sheng W."/>
            <person name="Hou X."/>
            <person name="Wei L."/>
        </authorList>
    </citation>
    <scope>NUCLEOTIDE SEQUENCE</scope>
    <source>
        <strain evidence="2">G01</strain>
        <tissue evidence="2">Leaf</tissue>
    </source>
</reference>
<dbReference type="GO" id="GO:0003700">
    <property type="term" value="F:DNA-binding transcription factor activity"/>
    <property type="evidence" value="ECO:0007669"/>
    <property type="project" value="TreeGrafter"/>
</dbReference>
<accession>A0AAW2LDE0</accession>
<sequence>MANRWWTGGVGLPAAGVDSSSSSPAQRKPDLGISMNENIMNRPISSSSFKNPDLSISMNDNIKSSGEGEEEDEREPSDEPKEGAIEVPTRRPRGRPAGSKNKPKPPIFVTATALMPCGAMFWRWRTVPMWRNPSRSSREEGREGFACSAQMEQ</sequence>
<feature type="region of interest" description="Disordered" evidence="1">
    <location>
        <begin position="132"/>
        <end position="153"/>
    </location>
</feature>
<feature type="compositionally biased region" description="Polar residues" evidence="1">
    <location>
        <begin position="35"/>
        <end position="62"/>
    </location>
</feature>
<feature type="region of interest" description="Disordered" evidence="1">
    <location>
        <begin position="1"/>
        <end position="107"/>
    </location>
</feature>
<name>A0AAW2LDE0_9LAMI</name>
<dbReference type="PANTHER" id="PTHR31100">
    <property type="entry name" value="AT-HOOK MOTIF NUCLEAR-LOCALIZED PROTEIN 15"/>
    <property type="match status" value="1"/>
</dbReference>
<dbReference type="EMBL" id="JACGWK010000014">
    <property type="protein sequence ID" value="KAL0317164.1"/>
    <property type="molecule type" value="Genomic_DNA"/>
</dbReference>
<gene>
    <name evidence="2" type="ORF">Sangu_2130700</name>
</gene>
<dbReference type="PANTHER" id="PTHR31100:SF3">
    <property type="entry name" value="AT-HOOK MOTIF NUCLEAR-LOCALIZED PROTEIN 20"/>
    <property type="match status" value="1"/>
</dbReference>
<evidence type="ECO:0000256" key="1">
    <source>
        <dbReference type="SAM" id="MobiDB-lite"/>
    </source>
</evidence>
<proteinExistence type="predicted"/>
<dbReference type="AlphaFoldDB" id="A0AAW2LDE0"/>
<organism evidence="2">
    <name type="scientific">Sesamum angustifolium</name>
    <dbReference type="NCBI Taxonomy" id="2727405"/>
    <lineage>
        <taxon>Eukaryota</taxon>
        <taxon>Viridiplantae</taxon>
        <taxon>Streptophyta</taxon>
        <taxon>Embryophyta</taxon>
        <taxon>Tracheophyta</taxon>
        <taxon>Spermatophyta</taxon>
        <taxon>Magnoliopsida</taxon>
        <taxon>eudicotyledons</taxon>
        <taxon>Gunneridae</taxon>
        <taxon>Pentapetalae</taxon>
        <taxon>asterids</taxon>
        <taxon>lamiids</taxon>
        <taxon>Lamiales</taxon>
        <taxon>Pedaliaceae</taxon>
        <taxon>Sesamum</taxon>
    </lineage>
</organism>
<dbReference type="GO" id="GO:0005634">
    <property type="term" value="C:nucleus"/>
    <property type="evidence" value="ECO:0007669"/>
    <property type="project" value="TreeGrafter"/>
</dbReference>
<dbReference type="GO" id="GO:0003680">
    <property type="term" value="F:minor groove of adenine-thymine-rich DNA binding"/>
    <property type="evidence" value="ECO:0007669"/>
    <property type="project" value="InterPro"/>
</dbReference>